<comment type="caution">
    <text evidence="7">The sequence shown here is derived from an EMBL/GenBank/DDBJ whole genome shotgun (WGS) entry which is preliminary data.</text>
</comment>
<dbReference type="Gene3D" id="1.20.1250.20">
    <property type="entry name" value="MFS general substrate transporter like domains"/>
    <property type="match status" value="1"/>
</dbReference>
<dbReference type="SUPFAM" id="SSF103473">
    <property type="entry name" value="MFS general substrate transporter"/>
    <property type="match status" value="1"/>
</dbReference>
<name>A0A8J3VJQ7_9ACTN</name>
<dbReference type="InterPro" id="IPR053160">
    <property type="entry name" value="MFS_DHA3_Transporter"/>
</dbReference>
<keyword evidence="4 5" id="KW-0472">Membrane</keyword>
<feature type="domain" description="Major facilitator superfamily (MFS) profile" evidence="6">
    <location>
        <begin position="3"/>
        <end position="410"/>
    </location>
</feature>
<feature type="transmembrane region" description="Helical" evidence="5">
    <location>
        <begin position="316"/>
        <end position="336"/>
    </location>
</feature>
<evidence type="ECO:0000256" key="1">
    <source>
        <dbReference type="ARBA" id="ARBA00004651"/>
    </source>
</evidence>
<dbReference type="RefSeq" id="WP_203913399.1">
    <property type="nucleotide sequence ID" value="NZ_BONY01000073.1"/>
</dbReference>
<dbReference type="GO" id="GO:0022857">
    <property type="term" value="F:transmembrane transporter activity"/>
    <property type="evidence" value="ECO:0007669"/>
    <property type="project" value="InterPro"/>
</dbReference>
<keyword evidence="2 5" id="KW-0812">Transmembrane</keyword>
<keyword evidence="8" id="KW-1185">Reference proteome</keyword>
<evidence type="ECO:0000313" key="8">
    <source>
        <dbReference type="Proteomes" id="UP000612899"/>
    </source>
</evidence>
<reference evidence="7" key="1">
    <citation type="submission" date="2021-01" db="EMBL/GenBank/DDBJ databases">
        <title>Whole genome shotgun sequence of Rhizocola hellebori NBRC 109834.</title>
        <authorList>
            <person name="Komaki H."/>
            <person name="Tamura T."/>
        </authorList>
    </citation>
    <scope>NUCLEOTIDE SEQUENCE</scope>
    <source>
        <strain evidence="7">NBRC 109834</strain>
    </source>
</reference>
<dbReference type="InterPro" id="IPR005829">
    <property type="entry name" value="Sugar_transporter_CS"/>
</dbReference>
<gene>
    <name evidence="7" type="ORF">Rhe02_77360</name>
</gene>
<evidence type="ECO:0000313" key="7">
    <source>
        <dbReference type="EMBL" id="GIH09669.1"/>
    </source>
</evidence>
<dbReference type="PROSITE" id="PS00216">
    <property type="entry name" value="SUGAR_TRANSPORT_1"/>
    <property type="match status" value="1"/>
</dbReference>
<protein>
    <recommendedName>
        <fullName evidence="6">Major facilitator superfamily (MFS) profile domain-containing protein</fullName>
    </recommendedName>
</protein>
<keyword evidence="3 5" id="KW-1133">Transmembrane helix</keyword>
<evidence type="ECO:0000256" key="5">
    <source>
        <dbReference type="SAM" id="Phobius"/>
    </source>
</evidence>
<dbReference type="InterPro" id="IPR020846">
    <property type="entry name" value="MFS_dom"/>
</dbReference>
<organism evidence="7 8">
    <name type="scientific">Rhizocola hellebori</name>
    <dbReference type="NCBI Taxonomy" id="1392758"/>
    <lineage>
        <taxon>Bacteria</taxon>
        <taxon>Bacillati</taxon>
        <taxon>Actinomycetota</taxon>
        <taxon>Actinomycetes</taxon>
        <taxon>Micromonosporales</taxon>
        <taxon>Micromonosporaceae</taxon>
        <taxon>Rhizocola</taxon>
    </lineage>
</organism>
<feature type="transmembrane region" description="Helical" evidence="5">
    <location>
        <begin position="7"/>
        <end position="30"/>
    </location>
</feature>
<feature type="transmembrane region" description="Helical" evidence="5">
    <location>
        <begin position="385"/>
        <end position="402"/>
    </location>
</feature>
<evidence type="ECO:0000256" key="4">
    <source>
        <dbReference type="ARBA" id="ARBA00023136"/>
    </source>
</evidence>
<feature type="transmembrane region" description="Helical" evidence="5">
    <location>
        <begin position="36"/>
        <end position="57"/>
    </location>
</feature>
<evidence type="ECO:0000256" key="2">
    <source>
        <dbReference type="ARBA" id="ARBA00022692"/>
    </source>
</evidence>
<dbReference type="InterPro" id="IPR011701">
    <property type="entry name" value="MFS"/>
</dbReference>
<evidence type="ECO:0000259" key="6">
    <source>
        <dbReference type="PROSITE" id="PS50850"/>
    </source>
</evidence>
<proteinExistence type="predicted"/>
<dbReference type="Proteomes" id="UP000612899">
    <property type="component" value="Unassembled WGS sequence"/>
</dbReference>
<dbReference type="PROSITE" id="PS50850">
    <property type="entry name" value="MFS"/>
    <property type="match status" value="1"/>
</dbReference>
<dbReference type="Pfam" id="PF07690">
    <property type="entry name" value="MFS_1"/>
    <property type="match status" value="1"/>
</dbReference>
<dbReference type="InterPro" id="IPR036259">
    <property type="entry name" value="MFS_trans_sf"/>
</dbReference>
<dbReference type="AlphaFoldDB" id="A0A8J3VJQ7"/>
<evidence type="ECO:0000256" key="3">
    <source>
        <dbReference type="ARBA" id="ARBA00022989"/>
    </source>
</evidence>
<dbReference type="PANTHER" id="PTHR23530:SF1">
    <property type="entry name" value="PERMEASE, MAJOR FACILITATOR SUPERFAMILY-RELATED"/>
    <property type="match status" value="1"/>
</dbReference>
<feature type="transmembrane region" description="Helical" evidence="5">
    <location>
        <begin position="259"/>
        <end position="280"/>
    </location>
</feature>
<feature type="transmembrane region" description="Helical" evidence="5">
    <location>
        <begin position="221"/>
        <end position="239"/>
    </location>
</feature>
<feature type="transmembrane region" description="Helical" evidence="5">
    <location>
        <begin position="292"/>
        <end position="310"/>
    </location>
</feature>
<dbReference type="PANTHER" id="PTHR23530">
    <property type="entry name" value="TRANSPORT PROTEIN-RELATED"/>
    <property type="match status" value="1"/>
</dbReference>
<sequence>MKPLPRYVAVSFLTWLPTGLYIPASVLLMLDRGLSLPMIAAISTVYSICVATLELPTGGLADVIGRRPILITAALTSLISLVILGFATTAWVFVIAALLRGAARALGTGPAEAWYVDTVHATDGPDAELGPGLARGSVASSIALTVGTLAGGLLPLALADRVAFPLAVPILLAAGVEGVRLVLTVVALPEPRHARPALIEVLKGVPKNVGEGLKLGRRDGLIARLLLVWGGIGVALATVELLTPAWLATVTGTFETASVAYAVVAALGFAASSLGSALSMRVARLTGSPGRATMAGLLVMATALLGLAATTVASGLIAVIAAAVAYFVIFVGLGAATPQMATLQHQRTESGQRATVISMQSLSLQISGAFGALAFAAVAARTSPAWAFIASGAVIVAAGLLMRKRESATVPAFSAAQ</sequence>
<feature type="transmembrane region" description="Helical" evidence="5">
    <location>
        <begin position="357"/>
        <end position="379"/>
    </location>
</feature>
<dbReference type="EMBL" id="BONY01000073">
    <property type="protein sequence ID" value="GIH09669.1"/>
    <property type="molecule type" value="Genomic_DNA"/>
</dbReference>
<feature type="transmembrane region" description="Helical" evidence="5">
    <location>
        <begin position="69"/>
        <end position="99"/>
    </location>
</feature>
<accession>A0A8J3VJQ7</accession>
<dbReference type="GO" id="GO:0005886">
    <property type="term" value="C:plasma membrane"/>
    <property type="evidence" value="ECO:0007669"/>
    <property type="project" value="UniProtKB-SubCell"/>
</dbReference>
<comment type="subcellular location">
    <subcellularLocation>
        <location evidence="1">Cell membrane</location>
        <topology evidence="1">Multi-pass membrane protein</topology>
    </subcellularLocation>
</comment>